<dbReference type="SUPFAM" id="SSF52540">
    <property type="entry name" value="P-loop containing nucleoside triphosphate hydrolases"/>
    <property type="match status" value="1"/>
</dbReference>
<keyword evidence="1" id="KW-0547">Nucleotide-binding</keyword>
<keyword evidence="2" id="KW-0067">ATP-binding</keyword>
<dbReference type="PROSITE" id="PS51192">
    <property type="entry name" value="HELICASE_ATP_BIND_1"/>
    <property type="match status" value="1"/>
</dbReference>
<evidence type="ECO:0000256" key="2">
    <source>
        <dbReference type="ARBA" id="ARBA00022840"/>
    </source>
</evidence>
<evidence type="ECO:0008006" key="7">
    <source>
        <dbReference type="Google" id="ProtNLM"/>
    </source>
</evidence>
<reference evidence="5 6" key="1">
    <citation type="submission" date="2017-03" db="EMBL/GenBank/DDBJ databases">
        <title>Draft Genome sequence of Marispirochaeta sp. strain JC444.</title>
        <authorList>
            <person name="Shivani Y."/>
            <person name="Subhash Y."/>
            <person name="Sasikala C."/>
            <person name="Ramana C."/>
        </authorList>
    </citation>
    <scope>NUCLEOTIDE SEQUENCE [LARGE SCALE GENOMIC DNA]</scope>
    <source>
        <strain evidence="5 6">JC444</strain>
    </source>
</reference>
<sequence>MIDSIKQDSLSETTNPEDYLQNFGLTSLFSYQRAIIEEICVACGVPVTGAGSEAPSRGLILLPTGAGKSICYMLPALVIPGYSLIIYPLNALISDQLQRFRKAGVRVFPLVGGTSKREKLAAISEAADGEVRVLLANPESILDLDIQKALRKSPPRHLVFDEAHTSAEWGLSFRPAYVEVCSFVRELDPRRVSAFTATASPELLPQMAGLIFGNQGYSLYSRSPAKENIAFSAIPSISPEADLVYLAESCLKTPMIIFCRRRRDAEDTARLLASRSSDAAERVKFYHAGLSKEEKQQVENWFMQGGDLILCATCAFGLGVDCAGIRSVVHRGLPPSVEAYVQESGRAGRDGKPCRAVVLFEPSDLAMKFESSRDTRYGTLVKAFLSNKRCRRKSLMSLFSPHEEHAACGICDVCTGSIEFIPRGSDEIVGLVREYSSMLSCKEVSDIVKGYRPEHLGGAAGRSSSFGILGTWDYNWCQEAVGSLLSCGALYRKRLSRRLSAGPSRKNILKEMS</sequence>
<evidence type="ECO:0000259" key="4">
    <source>
        <dbReference type="PROSITE" id="PS51194"/>
    </source>
</evidence>
<organism evidence="5 6">
    <name type="scientific">Marispirochaeta aestuarii</name>
    <dbReference type="NCBI Taxonomy" id="1963862"/>
    <lineage>
        <taxon>Bacteria</taxon>
        <taxon>Pseudomonadati</taxon>
        <taxon>Spirochaetota</taxon>
        <taxon>Spirochaetia</taxon>
        <taxon>Spirochaetales</taxon>
        <taxon>Spirochaetaceae</taxon>
        <taxon>Marispirochaeta</taxon>
    </lineage>
</organism>
<name>A0A1Y1S089_9SPIO</name>
<dbReference type="Proteomes" id="UP000192343">
    <property type="component" value="Unassembled WGS sequence"/>
</dbReference>
<protein>
    <recommendedName>
        <fullName evidence="7">ATP-dependent DNA helicase RecQ</fullName>
    </recommendedName>
</protein>
<feature type="domain" description="Helicase C-terminal" evidence="4">
    <location>
        <begin position="242"/>
        <end position="388"/>
    </location>
</feature>
<dbReference type="GO" id="GO:0043138">
    <property type="term" value="F:3'-5' DNA helicase activity"/>
    <property type="evidence" value="ECO:0007669"/>
    <property type="project" value="TreeGrafter"/>
</dbReference>
<dbReference type="InterPro" id="IPR014001">
    <property type="entry name" value="Helicase_ATP-bd"/>
</dbReference>
<dbReference type="AlphaFoldDB" id="A0A1Y1S089"/>
<dbReference type="PANTHER" id="PTHR13710">
    <property type="entry name" value="DNA HELICASE RECQ FAMILY MEMBER"/>
    <property type="match status" value="1"/>
</dbReference>
<dbReference type="GO" id="GO:0000724">
    <property type="term" value="P:double-strand break repair via homologous recombination"/>
    <property type="evidence" value="ECO:0007669"/>
    <property type="project" value="TreeGrafter"/>
</dbReference>
<dbReference type="EMBL" id="MWQY01000005">
    <property type="protein sequence ID" value="ORC36575.1"/>
    <property type="molecule type" value="Genomic_DNA"/>
</dbReference>
<dbReference type="GO" id="GO:0009378">
    <property type="term" value="F:four-way junction helicase activity"/>
    <property type="evidence" value="ECO:0007669"/>
    <property type="project" value="TreeGrafter"/>
</dbReference>
<dbReference type="OrthoDB" id="9763310at2"/>
<dbReference type="InterPro" id="IPR001650">
    <property type="entry name" value="Helicase_C-like"/>
</dbReference>
<dbReference type="InterPro" id="IPR011545">
    <property type="entry name" value="DEAD/DEAH_box_helicase_dom"/>
</dbReference>
<dbReference type="SMART" id="SM00490">
    <property type="entry name" value="HELICc"/>
    <property type="match status" value="1"/>
</dbReference>
<dbReference type="PANTHER" id="PTHR13710:SF108">
    <property type="entry name" value="ATP-DEPENDENT DNA HELICASE Q4"/>
    <property type="match status" value="1"/>
</dbReference>
<dbReference type="STRING" id="1963862.B4O97_05790"/>
<dbReference type="Gene3D" id="1.10.10.10">
    <property type="entry name" value="Winged helix-like DNA-binding domain superfamily/Winged helix DNA-binding domain"/>
    <property type="match status" value="1"/>
</dbReference>
<evidence type="ECO:0000259" key="3">
    <source>
        <dbReference type="PROSITE" id="PS51192"/>
    </source>
</evidence>
<comment type="caution">
    <text evidence="5">The sequence shown here is derived from an EMBL/GenBank/DDBJ whole genome shotgun (WGS) entry which is preliminary data.</text>
</comment>
<dbReference type="Pfam" id="PF00271">
    <property type="entry name" value="Helicase_C"/>
    <property type="match status" value="1"/>
</dbReference>
<dbReference type="PROSITE" id="PS51194">
    <property type="entry name" value="HELICASE_CTER"/>
    <property type="match status" value="1"/>
</dbReference>
<gene>
    <name evidence="5" type="ORF">B4O97_05790</name>
</gene>
<evidence type="ECO:0000256" key="1">
    <source>
        <dbReference type="ARBA" id="ARBA00022741"/>
    </source>
</evidence>
<proteinExistence type="predicted"/>
<dbReference type="Pfam" id="PF00270">
    <property type="entry name" value="DEAD"/>
    <property type="match status" value="1"/>
</dbReference>
<dbReference type="RefSeq" id="WP_083049110.1">
    <property type="nucleotide sequence ID" value="NZ_MWQY01000005.1"/>
</dbReference>
<dbReference type="GO" id="GO:0003676">
    <property type="term" value="F:nucleic acid binding"/>
    <property type="evidence" value="ECO:0007669"/>
    <property type="project" value="InterPro"/>
</dbReference>
<dbReference type="GO" id="GO:0005694">
    <property type="term" value="C:chromosome"/>
    <property type="evidence" value="ECO:0007669"/>
    <property type="project" value="TreeGrafter"/>
</dbReference>
<dbReference type="GO" id="GO:0005524">
    <property type="term" value="F:ATP binding"/>
    <property type="evidence" value="ECO:0007669"/>
    <property type="project" value="UniProtKB-KW"/>
</dbReference>
<dbReference type="SMART" id="SM00487">
    <property type="entry name" value="DEXDc"/>
    <property type="match status" value="1"/>
</dbReference>
<dbReference type="InterPro" id="IPR036388">
    <property type="entry name" value="WH-like_DNA-bd_sf"/>
</dbReference>
<dbReference type="Gene3D" id="3.40.50.300">
    <property type="entry name" value="P-loop containing nucleotide triphosphate hydrolases"/>
    <property type="match status" value="2"/>
</dbReference>
<dbReference type="GO" id="GO:0005737">
    <property type="term" value="C:cytoplasm"/>
    <property type="evidence" value="ECO:0007669"/>
    <property type="project" value="TreeGrafter"/>
</dbReference>
<accession>A0A1Y1S089</accession>
<feature type="domain" description="Helicase ATP-binding" evidence="3">
    <location>
        <begin position="49"/>
        <end position="217"/>
    </location>
</feature>
<evidence type="ECO:0000313" key="5">
    <source>
        <dbReference type="EMBL" id="ORC36575.1"/>
    </source>
</evidence>
<dbReference type="InterPro" id="IPR027417">
    <property type="entry name" value="P-loop_NTPase"/>
</dbReference>
<keyword evidence="6" id="KW-1185">Reference proteome</keyword>
<evidence type="ECO:0000313" key="6">
    <source>
        <dbReference type="Proteomes" id="UP000192343"/>
    </source>
</evidence>